<dbReference type="PANTHER" id="PTHR30619">
    <property type="entry name" value="DNA INTERNALIZATION/COMPETENCE PROTEIN COMEC/REC2"/>
    <property type="match status" value="1"/>
</dbReference>
<dbReference type="SUPFAM" id="SSF56281">
    <property type="entry name" value="Metallo-hydrolase/oxidoreductase"/>
    <property type="match status" value="1"/>
</dbReference>
<evidence type="ECO:0000313" key="3">
    <source>
        <dbReference type="Proteomes" id="UP000230340"/>
    </source>
</evidence>
<dbReference type="Gene3D" id="3.60.15.10">
    <property type="entry name" value="Ribonuclease Z/Hydroxyacylglutathione hydrolase-like"/>
    <property type="match status" value="1"/>
</dbReference>
<evidence type="ECO:0000313" key="2">
    <source>
        <dbReference type="EMBL" id="PIS23070.1"/>
    </source>
</evidence>
<dbReference type="SMART" id="SM00849">
    <property type="entry name" value="Lactamase_B"/>
    <property type="match status" value="1"/>
</dbReference>
<comment type="caution">
    <text evidence="2">The sequence shown here is derived from an EMBL/GenBank/DDBJ whole genome shotgun (WGS) entry which is preliminary data.</text>
</comment>
<reference evidence="3" key="1">
    <citation type="submission" date="2017-09" db="EMBL/GenBank/DDBJ databases">
        <title>Depth-based differentiation of microbial function through sediment-hosted aquifers and enrichment of novel symbionts in the deep terrestrial subsurface.</title>
        <authorList>
            <person name="Probst A.J."/>
            <person name="Ladd B."/>
            <person name="Jarett J.K."/>
            <person name="Geller-Mcgrath D.E."/>
            <person name="Sieber C.M.K."/>
            <person name="Emerson J.B."/>
            <person name="Anantharaman K."/>
            <person name="Thomas B.C."/>
            <person name="Malmstrom R."/>
            <person name="Stieglmeier M."/>
            <person name="Klingl A."/>
            <person name="Woyke T."/>
            <person name="Ryan C.M."/>
            <person name="Banfield J.F."/>
        </authorList>
    </citation>
    <scope>NUCLEOTIDE SEQUENCE [LARGE SCALE GENOMIC DNA]</scope>
</reference>
<accession>A0A2H0XDP9</accession>
<dbReference type="PANTHER" id="PTHR30619:SF1">
    <property type="entry name" value="RECOMBINATION PROTEIN 2"/>
    <property type="match status" value="1"/>
</dbReference>
<dbReference type="AlphaFoldDB" id="A0A2H0XDP9"/>
<feature type="domain" description="Metallo-beta-lactamase" evidence="1">
    <location>
        <begin position="38"/>
        <end position="240"/>
    </location>
</feature>
<dbReference type="Pfam" id="PF00753">
    <property type="entry name" value="Lactamase_B"/>
    <property type="match status" value="1"/>
</dbReference>
<dbReference type="Proteomes" id="UP000230340">
    <property type="component" value="Unassembled WGS sequence"/>
</dbReference>
<dbReference type="InterPro" id="IPR035681">
    <property type="entry name" value="ComA-like_MBL"/>
</dbReference>
<gene>
    <name evidence="2" type="ORF">COT49_02090</name>
</gene>
<sequence>MIKRVCILTILLLLFGAISVTKYKEVQNLQIMFYDIGQGDATLLKFPGNYSILIDGGPDDRILGYLGANVNPFLKNIDVVVATHNHADHTNGLKYVIERYNVTLLVTSPASSILADVASSRNVTNKELIMGDKIIIPTPGTPSEITILWPPTEIFSKNCGNFCDINTDDPNNTSLVFMLTYKNFKAVFTGDAPREVLDAILDNVGDVNLVKVPHQGSKNSLVEEFYRKLKPEIAVIPVGKNNYGHPDPDVVSFLENIGAKVYKTLEHGSVTVITDGTSIITR</sequence>
<evidence type="ECO:0000259" key="1">
    <source>
        <dbReference type="SMART" id="SM00849"/>
    </source>
</evidence>
<dbReference type="EMBL" id="PEYT01000018">
    <property type="protein sequence ID" value="PIS23070.1"/>
    <property type="molecule type" value="Genomic_DNA"/>
</dbReference>
<organism evidence="2 3">
    <name type="scientific">candidate division WWE3 bacterium CG08_land_8_20_14_0_20_40_13</name>
    <dbReference type="NCBI Taxonomy" id="1975084"/>
    <lineage>
        <taxon>Bacteria</taxon>
        <taxon>Katanobacteria</taxon>
    </lineage>
</organism>
<proteinExistence type="predicted"/>
<dbReference type="CDD" id="cd07731">
    <property type="entry name" value="ComA-like_MBL-fold"/>
    <property type="match status" value="1"/>
</dbReference>
<name>A0A2H0XDP9_UNCKA</name>
<dbReference type="InterPro" id="IPR052159">
    <property type="entry name" value="Competence_DNA_uptake"/>
</dbReference>
<protein>
    <recommendedName>
        <fullName evidence="1">Metallo-beta-lactamase domain-containing protein</fullName>
    </recommendedName>
</protein>
<dbReference type="InterPro" id="IPR036866">
    <property type="entry name" value="RibonucZ/Hydroxyglut_hydro"/>
</dbReference>
<dbReference type="InterPro" id="IPR001279">
    <property type="entry name" value="Metallo-B-lactamas"/>
</dbReference>